<sequence>MIKPNPAPRDSCPKPRVLNIATSKLSLILGTWSAQNAADGLDAWKDLADCALVLLNRASASAQLLRSETGRGLGLTQPRSC</sequence>
<protein>
    <submittedName>
        <fullName evidence="1">Uncharacterized protein</fullName>
    </submittedName>
</protein>
<evidence type="ECO:0000313" key="2">
    <source>
        <dbReference type="Proteomes" id="UP000275385"/>
    </source>
</evidence>
<reference evidence="1 2" key="1">
    <citation type="submission" date="2018-08" db="EMBL/GenBank/DDBJ databases">
        <title>Draft genome of the lignicolous fungus Coniochaeta pulveracea.</title>
        <authorList>
            <person name="Borstlap C.J."/>
            <person name="De Witt R.N."/>
            <person name="Botha A."/>
            <person name="Volschenk H."/>
        </authorList>
    </citation>
    <scope>NUCLEOTIDE SEQUENCE [LARGE SCALE GENOMIC DNA]</scope>
    <source>
        <strain evidence="1 2">CAB683</strain>
    </source>
</reference>
<dbReference type="EMBL" id="QVQW01000112">
    <property type="protein sequence ID" value="RKU40274.1"/>
    <property type="molecule type" value="Genomic_DNA"/>
</dbReference>
<proteinExistence type="predicted"/>
<keyword evidence="2" id="KW-1185">Reference proteome</keyword>
<gene>
    <name evidence="1" type="ORF">DL546_002549</name>
</gene>
<evidence type="ECO:0000313" key="1">
    <source>
        <dbReference type="EMBL" id="RKU40274.1"/>
    </source>
</evidence>
<accession>A0A420XX80</accession>
<comment type="caution">
    <text evidence="1">The sequence shown here is derived from an EMBL/GenBank/DDBJ whole genome shotgun (WGS) entry which is preliminary data.</text>
</comment>
<dbReference type="Proteomes" id="UP000275385">
    <property type="component" value="Unassembled WGS sequence"/>
</dbReference>
<name>A0A420XX80_9PEZI</name>
<organism evidence="1 2">
    <name type="scientific">Coniochaeta pulveracea</name>
    <dbReference type="NCBI Taxonomy" id="177199"/>
    <lineage>
        <taxon>Eukaryota</taxon>
        <taxon>Fungi</taxon>
        <taxon>Dikarya</taxon>
        <taxon>Ascomycota</taxon>
        <taxon>Pezizomycotina</taxon>
        <taxon>Sordariomycetes</taxon>
        <taxon>Sordariomycetidae</taxon>
        <taxon>Coniochaetales</taxon>
        <taxon>Coniochaetaceae</taxon>
        <taxon>Coniochaeta</taxon>
    </lineage>
</organism>
<dbReference type="AlphaFoldDB" id="A0A420XX80"/>